<evidence type="ECO:0000256" key="1">
    <source>
        <dbReference type="ARBA" id="ARBA00005234"/>
    </source>
</evidence>
<evidence type="ECO:0000256" key="3">
    <source>
        <dbReference type="ARBA" id="ARBA00022801"/>
    </source>
</evidence>
<name>A0A443S612_9ACAR</name>
<reference evidence="8 9" key="1">
    <citation type="journal article" date="2018" name="Gigascience">
        <title>Genomes of trombidid mites reveal novel predicted allergens and laterally-transferred genes associated with secondary metabolism.</title>
        <authorList>
            <person name="Dong X."/>
            <person name="Chaisiri K."/>
            <person name="Xia D."/>
            <person name="Armstrong S.D."/>
            <person name="Fang Y."/>
            <person name="Donnelly M.J."/>
            <person name="Kadowaki T."/>
            <person name="McGarry J.W."/>
            <person name="Darby A.C."/>
            <person name="Makepeace B.L."/>
        </authorList>
    </citation>
    <scope>NUCLEOTIDE SEQUENCE [LARGE SCALE GENOMIC DNA]</scope>
    <source>
        <strain evidence="8">UoL-UT</strain>
    </source>
</reference>
<protein>
    <recommendedName>
        <fullName evidence="7">SWIM-type domain-containing protein</fullName>
    </recommendedName>
</protein>
<keyword evidence="5" id="KW-0175">Coiled coil</keyword>
<evidence type="ECO:0000256" key="2">
    <source>
        <dbReference type="ARBA" id="ARBA00022670"/>
    </source>
</evidence>
<feature type="domain" description="SWIM-type" evidence="7">
    <location>
        <begin position="566"/>
        <end position="596"/>
    </location>
</feature>
<evidence type="ECO:0000313" key="8">
    <source>
        <dbReference type="EMBL" id="RWS22943.1"/>
    </source>
</evidence>
<dbReference type="EMBL" id="NCKV01007522">
    <property type="protein sequence ID" value="RWS22943.1"/>
    <property type="molecule type" value="Genomic_DNA"/>
</dbReference>
<dbReference type="VEuPathDB" id="VectorBase:LDEU009097"/>
<keyword evidence="4" id="KW-0479">Metal-binding</keyword>
<dbReference type="InterPro" id="IPR003653">
    <property type="entry name" value="Peptidase_C48_C"/>
</dbReference>
<dbReference type="Pfam" id="PF02902">
    <property type="entry name" value="Peptidase_C48"/>
    <property type="match status" value="1"/>
</dbReference>
<proteinExistence type="inferred from homology"/>
<keyword evidence="4" id="KW-0863">Zinc-finger</keyword>
<evidence type="ECO:0000313" key="9">
    <source>
        <dbReference type="Proteomes" id="UP000288716"/>
    </source>
</evidence>
<dbReference type="InterPro" id="IPR038765">
    <property type="entry name" value="Papain-like_cys_pep_sf"/>
</dbReference>
<comment type="similarity">
    <text evidence="1">Belongs to the peptidase C48 family.</text>
</comment>
<gene>
    <name evidence="8" type="ORF">B4U80_13462</name>
</gene>
<evidence type="ECO:0000256" key="4">
    <source>
        <dbReference type="PROSITE-ProRule" id="PRU00325"/>
    </source>
</evidence>
<feature type="non-terminal residue" evidence="8">
    <location>
        <position position="1"/>
    </location>
</feature>
<dbReference type="SUPFAM" id="SSF54001">
    <property type="entry name" value="Cysteine proteinases"/>
    <property type="match status" value="1"/>
</dbReference>
<dbReference type="PROSITE" id="PS50966">
    <property type="entry name" value="ZF_SWIM"/>
    <property type="match status" value="1"/>
</dbReference>
<dbReference type="OrthoDB" id="5791190at2759"/>
<evidence type="ECO:0000256" key="6">
    <source>
        <dbReference type="SAM" id="MobiDB-lite"/>
    </source>
</evidence>
<dbReference type="InterPro" id="IPR007527">
    <property type="entry name" value="Znf_SWIM"/>
</dbReference>
<keyword evidence="3" id="KW-0378">Hydrolase</keyword>
<dbReference type="Proteomes" id="UP000288716">
    <property type="component" value="Unassembled WGS sequence"/>
</dbReference>
<evidence type="ECO:0000256" key="5">
    <source>
        <dbReference type="SAM" id="Coils"/>
    </source>
</evidence>
<dbReference type="GO" id="GO:0008270">
    <property type="term" value="F:zinc ion binding"/>
    <property type="evidence" value="ECO:0007669"/>
    <property type="project" value="UniProtKB-KW"/>
</dbReference>
<accession>A0A443S612</accession>
<feature type="coiled-coil region" evidence="5">
    <location>
        <begin position="496"/>
        <end position="523"/>
    </location>
</feature>
<dbReference type="AlphaFoldDB" id="A0A443S612"/>
<dbReference type="STRING" id="299467.A0A443S612"/>
<organism evidence="8 9">
    <name type="scientific">Leptotrombidium deliense</name>
    <dbReference type="NCBI Taxonomy" id="299467"/>
    <lineage>
        <taxon>Eukaryota</taxon>
        <taxon>Metazoa</taxon>
        <taxon>Ecdysozoa</taxon>
        <taxon>Arthropoda</taxon>
        <taxon>Chelicerata</taxon>
        <taxon>Arachnida</taxon>
        <taxon>Acari</taxon>
        <taxon>Acariformes</taxon>
        <taxon>Trombidiformes</taxon>
        <taxon>Prostigmata</taxon>
        <taxon>Anystina</taxon>
        <taxon>Parasitengona</taxon>
        <taxon>Trombiculoidea</taxon>
        <taxon>Trombiculidae</taxon>
        <taxon>Leptotrombidium</taxon>
    </lineage>
</organism>
<comment type="caution">
    <text evidence="8">The sequence shown here is derived from an EMBL/GenBank/DDBJ whole genome shotgun (WGS) entry which is preliminary data.</text>
</comment>
<dbReference type="GO" id="GO:0008234">
    <property type="term" value="F:cysteine-type peptidase activity"/>
    <property type="evidence" value="ECO:0007669"/>
    <property type="project" value="InterPro"/>
</dbReference>
<keyword evidence="4" id="KW-0862">Zinc</keyword>
<evidence type="ECO:0000259" key="7">
    <source>
        <dbReference type="PROSITE" id="PS50966"/>
    </source>
</evidence>
<dbReference type="Gene3D" id="3.40.395.10">
    <property type="entry name" value="Adenoviral Proteinase, Chain A"/>
    <property type="match status" value="1"/>
</dbReference>
<sequence>TMAKIYKSNVKQNIQAQNIDYVMEWNSVEQEQYITHKLPFKAKGGEVYVFQLTSADDKDYRTDGYTWKNCGTTTITTEKGKYKKTYYQIITKPGTKPVYTDEFKKEIIVKDTFEENKDNFVITHYMGNEKIAQDMPHGNSKKTDRPFHSSKPSTKRSIKESLVNISAPKKVYQSLIQDENMTEVEDEAEVISKPRNIKQVQNFLYAKKLAERISKDDIYNLYELAQHDFEETILEIKIHPELIIVFTHPVIITLANRLIRESYIDAELPQLLSYDTTFNLGDFFVSVLVMRNTDLVDDPMFPVMFMNHNQQYAQNIAVVTDREKAITNTIKKTGTIGNNLLLCENHILQDVKHFLKTVGGKKDDFAAYIQTINDFFDSDSIAELKEKYEEERKKWSQSFINYFDKNLLSDIRSHCCKFTKKRYAAFASDNRATNNISESFNKLVKEANDWKELPADAMFLALYKMQNYYLHEFNRACNNTGNYVLKDAYKKKAKELIIKELEVKNLENIVQDIKKDVMEMERLLPKNNQNMTREHLANLVIENNLLGFESITKSFIIRSPFSLGRYAVWVEKNKYICSCNSSRVCYHILATRSVTEKSEIEDKEVYKLSVLRKKGESRGGRMKPRPKDTVEIIAADDSIESQSVNMENIVPEFSDHITAASTPRKMEDTTADQSIDICQAQNEHHLFSINNIPQSIVPVAKFIGMESLYEKEWVKDTVIDPFLLNMIKAYNLEAKILYGWGPLYTMAKNRKMFSMVDYLSTRQAYNKHLLLVLVCESNHYMLGVIAFSTKTIYLLNSLRTSHTYIEVFRNLLLIAIMSGLIAEIRTNVADWTFVISTDCTQQVNSYDC</sequence>
<dbReference type="GO" id="GO:0006508">
    <property type="term" value="P:proteolysis"/>
    <property type="evidence" value="ECO:0007669"/>
    <property type="project" value="UniProtKB-KW"/>
</dbReference>
<keyword evidence="2" id="KW-0645">Protease</keyword>
<keyword evidence="9" id="KW-1185">Reference proteome</keyword>
<feature type="region of interest" description="Disordered" evidence="6">
    <location>
        <begin position="132"/>
        <end position="159"/>
    </location>
</feature>